<keyword evidence="1" id="KW-0472">Membrane</keyword>
<dbReference type="EMBL" id="CZPZ01000012">
    <property type="protein sequence ID" value="CUS35092.1"/>
    <property type="molecule type" value="Genomic_DNA"/>
</dbReference>
<reference evidence="4" key="1">
    <citation type="submission" date="2015-10" db="EMBL/GenBank/DDBJ databases">
        <authorList>
            <person name="Luecker S."/>
            <person name="Luecker S."/>
        </authorList>
    </citation>
    <scope>NUCLEOTIDE SEQUENCE [LARGE SCALE GENOMIC DNA]</scope>
</reference>
<keyword evidence="1" id="KW-0812">Transmembrane</keyword>
<evidence type="ECO:0000313" key="4">
    <source>
        <dbReference type="Proteomes" id="UP000198736"/>
    </source>
</evidence>
<keyword evidence="4" id="KW-1185">Reference proteome</keyword>
<feature type="domain" description="Inner membrane protein YgaP-like transmembrane" evidence="2">
    <location>
        <begin position="1"/>
        <end position="64"/>
    </location>
</feature>
<protein>
    <recommendedName>
        <fullName evidence="2">Inner membrane protein YgaP-like transmembrane domain-containing protein</fullName>
    </recommendedName>
</protein>
<proteinExistence type="predicted"/>
<evidence type="ECO:0000256" key="1">
    <source>
        <dbReference type="SAM" id="Phobius"/>
    </source>
</evidence>
<dbReference type="InterPro" id="IPR021309">
    <property type="entry name" value="YgaP-like_TM"/>
</dbReference>
<sequence>MACNVGGIERSIRIGAGLLAVMIGIFAGLSTAVAGTALAAGVILLLTGAAGYCPLFALFGINTHCSASDMKE</sequence>
<dbReference type="AlphaFoldDB" id="A0A0S4LGG6"/>
<feature type="transmembrane region" description="Helical" evidence="1">
    <location>
        <begin position="12"/>
        <end position="32"/>
    </location>
</feature>
<organism evidence="3 4">
    <name type="scientific">Candidatus Nitrospira nitrificans</name>
    <dbReference type="NCBI Taxonomy" id="1742973"/>
    <lineage>
        <taxon>Bacteria</taxon>
        <taxon>Pseudomonadati</taxon>
        <taxon>Nitrospirota</taxon>
        <taxon>Nitrospiria</taxon>
        <taxon>Nitrospirales</taxon>
        <taxon>Nitrospiraceae</taxon>
        <taxon>Nitrospira</taxon>
    </lineage>
</organism>
<evidence type="ECO:0000259" key="2">
    <source>
        <dbReference type="Pfam" id="PF11127"/>
    </source>
</evidence>
<dbReference type="Proteomes" id="UP000198736">
    <property type="component" value="Unassembled WGS sequence"/>
</dbReference>
<dbReference type="Pfam" id="PF11127">
    <property type="entry name" value="YgaP-like_TM"/>
    <property type="match status" value="1"/>
</dbReference>
<dbReference type="STRING" id="1742973.COMA2_20082"/>
<name>A0A0S4LGG6_9BACT</name>
<feature type="transmembrane region" description="Helical" evidence="1">
    <location>
        <begin position="38"/>
        <end position="61"/>
    </location>
</feature>
<keyword evidence="1" id="KW-1133">Transmembrane helix</keyword>
<dbReference type="RefSeq" id="WP_090896510.1">
    <property type="nucleotide sequence ID" value="NZ_CZPZ01000012.1"/>
</dbReference>
<evidence type="ECO:0000313" key="3">
    <source>
        <dbReference type="EMBL" id="CUS35092.1"/>
    </source>
</evidence>
<accession>A0A0S4LGG6</accession>
<gene>
    <name evidence="3" type="ORF">COMA2_20082</name>
</gene>